<dbReference type="SUPFAM" id="SSF52743">
    <property type="entry name" value="Subtilisin-like"/>
    <property type="match status" value="1"/>
</dbReference>
<keyword evidence="7 10" id="KW-0720">Serine protease</keyword>
<keyword evidence="8 11" id="KW-1133">Transmembrane helix</keyword>
<evidence type="ECO:0000256" key="2">
    <source>
        <dbReference type="ARBA" id="ARBA00011073"/>
    </source>
</evidence>
<feature type="transmembrane region" description="Helical" evidence="11">
    <location>
        <begin position="360"/>
        <end position="382"/>
    </location>
</feature>
<dbReference type="GO" id="GO:0006508">
    <property type="term" value="P:proteolysis"/>
    <property type="evidence" value="ECO:0007669"/>
    <property type="project" value="UniProtKB-KW"/>
</dbReference>
<dbReference type="Pfam" id="PF00082">
    <property type="entry name" value="Peptidase_S8"/>
    <property type="match status" value="1"/>
</dbReference>
<dbReference type="eggNOG" id="COG1404">
    <property type="taxonomic scope" value="Bacteria"/>
</dbReference>
<evidence type="ECO:0000256" key="3">
    <source>
        <dbReference type="ARBA" id="ARBA00022475"/>
    </source>
</evidence>
<keyword evidence="12" id="KW-0732">Signal</keyword>
<dbReference type="InterPro" id="IPR015500">
    <property type="entry name" value="Peptidase_S8_subtilisin-rel"/>
</dbReference>
<name>D3Q9Z3_STANL</name>
<proteinExistence type="inferred from homology"/>
<keyword evidence="3" id="KW-1003">Cell membrane</keyword>
<dbReference type="PROSITE" id="PS51892">
    <property type="entry name" value="SUBTILASE"/>
    <property type="match status" value="1"/>
</dbReference>
<feature type="signal peptide" evidence="12">
    <location>
        <begin position="1"/>
        <end position="20"/>
    </location>
</feature>
<dbReference type="PANTHER" id="PTHR43806">
    <property type="entry name" value="PEPTIDASE S8"/>
    <property type="match status" value="1"/>
</dbReference>
<dbReference type="EMBL" id="CP001778">
    <property type="protein sequence ID" value="ADD40705.1"/>
    <property type="molecule type" value="Genomic_DNA"/>
</dbReference>
<dbReference type="Proteomes" id="UP000000844">
    <property type="component" value="Chromosome"/>
</dbReference>
<evidence type="ECO:0000256" key="1">
    <source>
        <dbReference type="ARBA" id="ARBA00004162"/>
    </source>
</evidence>
<gene>
    <name evidence="14" type="ordered locus">Snas_0995</name>
</gene>
<feature type="chain" id="PRO_5039118828" evidence="12">
    <location>
        <begin position="21"/>
        <end position="398"/>
    </location>
</feature>
<dbReference type="KEGG" id="sna:Snas_0995"/>
<evidence type="ECO:0000256" key="10">
    <source>
        <dbReference type="PROSITE-ProRule" id="PRU01240"/>
    </source>
</evidence>
<accession>D3Q9Z3</accession>
<dbReference type="PROSITE" id="PS00136">
    <property type="entry name" value="SUBTILASE_ASP"/>
    <property type="match status" value="1"/>
</dbReference>
<dbReference type="InterPro" id="IPR036852">
    <property type="entry name" value="Peptidase_S8/S53_dom_sf"/>
</dbReference>
<feature type="active site" description="Charge relay system" evidence="10">
    <location>
        <position position="274"/>
    </location>
</feature>
<sequence length="398" mass="41015">MPRLSTLLVAALLGGGIVVAQPTAAVAADCNPVSQEGNLDHTPWGQARMNAERVWPLTRGKGVKVAVIDSGVSDAHPVLDGKVDFGTDYVEPEEGQSKVGADCDLVGHGTSIAGIIAGREDKKSPFAGMAPDAELMSIRILPDLQGGGRELPGNLADAIREAADAGADVINLSVQVVHASVLEKAVKYAAKKGAVLVAAAGNMGGKDGTNEPQYPAAYDVDAVLAVSSMGPEGIKTDSSNTGKYVDLAAPGEEIIGPGPEGKGFTGGESATGTSFAAAFVSGTAALVKARHPDLSPKEIAGRMRATAQSPPHIRDEQVGFGTVDPYRAVTTNMDKTKPSKDMAGPGVDLKADTQIRPRTAAAIILGIAVALGIAFGCARFVMPIAWRKRKRRKALKTA</sequence>
<feature type="domain" description="Peptidase S8/S53" evidence="13">
    <location>
        <begin position="60"/>
        <end position="321"/>
    </location>
</feature>
<dbReference type="RefSeq" id="WP_013016276.1">
    <property type="nucleotide sequence ID" value="NC_013947.1"/>
</dbReference>
<evidence type="ECO:0000256" key="5">
    <source>
        <dbReference type="ARBA" id="ARBA00022692"/>
    </source>
</evidence>
<keyword evidence="4 10" id="KW-0645">Protease</keyword>
<evidence type="ECO:0000256" key="7">
    <source>
        <dbReference type="ARBA" id="ARBA00022825"/>
    </source>
</evidence>
<dbReference type="PRINTS" id="PR00723">
    <property type="entry name" value="SUBTILISIN"/>
</dbReference>
<dbReference type="HOGENOM" id="CLU_011263_13_3_11"/>
<dbReference type="NCBIfam" id="TIGR03921">
    <property type="entry name" value="T7SS_mycosin"/>
    <property type="match status" value="1"/>
</dbReference>
<evidence type="ECO:0000256" key="8">
    <source>
        <dbReference type="ARBA" id="ARBA00022989"/>
    </source>
</evidence>
<comment type="similarity">
    <text evidence="2 10">Belongs to the peptidase S8 family.</text>
</comment>
<dbReference type="InterPro" id="IPR050131">
    <property type="entry name" value="Peptidase_S8_subtilisin-like"/>
</dbReference>
<dbReference type="InterPro" id="IPR023827">
    <property type="entry name" value="Peptidase_S8_Asp-AS"/>
</dbReference>
<dbReference type="Gene3D" id="3.40.50.200">
    <property type="entry name" value="Peptidase S8/S53 domain"/>
    <property type="match status" value="1"/>
</dbReference>
<dbReference type="AlphaFoldDB" id="D3Q9Z3"/>
<dbReference type="InterPro" id="IPR022398">
    <property type="entry name" value="Peptidase_S8_His-AS"/>
</dbReference>
<evidence type="ECO:0000256" key="11">
    <source>
        <dbReference type="SAM" id="Phobius"/>
    </source>
</evidence>
<feature type="active site" description="Charge relay system" evidence="10">
    <location>
        <position position="69"/>
    </location>
</feature>
<evidence type="ECO:0000256" key="12">
    <source>
        <dbReference type="SAM" id="SignalP"/>
    </source>
</evidence>
<dbReference type="GO" id="GO:0004252">
    <property type="term" value="F:serine-type endopeptidase activity"/>
    <property type="evidence" value="ECO:0007669"/>
    <property type="project" value="UniProtKB-UniRule"/>
</dbReference>
<organism evidence="14 15">
    <name type="scientific">Stackebrandtia nassauensis (strain DSM 44728 / CIP 108903 / NRRL B-16338 / NBRC 102104 / LLR-40K-21)</name>
    <dbReference type="NCBI Taxonomy" id="446470"/>
    <lineage>
        <taxon>Bacteria</taxon>
        <taxon>Bacillati</taxon>
        <taxon>Actinomycetota</taxon>
        <taxon>Actinomycetes</taxon>
        <taxon>Glycomycetales</taxon>
        <taxon>Glycomycetaceae</taxon>
        <taxon>Stackebrandtia</taxon>
    </lineage>
</organism>
<dbReference type="STRING" id="446470.Snas_0995"/>
<protein>
    <submittedName>
        <fullName evidence="14">Peptidase S8 and S53 subtilisin kexin sedolisin</fullName>
    </submittedName>
</protein>
<evidence type="ECO:0000259" key="13">
    <source>
        <dbReference type="Pfam" id="PF00082"/>
    </source>
</evidence>
<keyword evidence="15" id="KW-1185">Reference proteome</keyword>
<feature type="active site" description="Charge relay system" evidence="10">
    <location>
        <position position="108"/>
    </location>
</feature>
<comment type="subcellular location">
    <subcellularLocation>
        <location evidence="1">Cell membrane</location>
        <topology evidence="1">Single-pass membrane protein</topology>
    </subcellularLocation>
</comment>
<dbReference type="InterPro" id="IPR023834">
    <property type="entry name" value="T7SS_pept_S8A_mycosin"/>
</dbReference>
<evidence type="ECO:0000256" key="4">
    <source>
        <dbReference type="ARBA" id="ARBA00022670"/>
    </source>
</evidence>
<keyword evidence="9 11" id="KW-0472">Membrane</keyword>
<evidence type="ECO:0000256" key="6">
    <source>
        <dbReference type="ARBA" id="ARBA00022801"/>
    </source>
</evidence>
<keyword evidence="6 10" id="KW-0378">Hydrolase</keyword>
<evidence type="ECO:0000256" key="9">
    <source>
        <dbReference type="ARBA" id="ARBA00023136"/>
    </source>
</evidence>
<evidence type="ECO:0000313" key="15">
    <source>
        <dbReference type="Proteomes" id="UP000000844"/>
    </source>
</evidence>
<keyword evidence="5 11" id="KW-0812">Transmembrane</keyword>
<evidence type="ECO:0000313" key="14">
    <source>
        <dbReference type="EMBL" id="ADD40705.1"/>
    </source>
</evidence>
<reference evidence="14 15" key="1">
    <citation type="journal article" date="2009" name="Stand. Genomic Sci.">
        <title>Complete genome sequence of Stackebrandtia nassauensis type strain (LLR-40K-21).</title>
        <authorList>
            <person name="Munk C."/>
            <person name="Lapidus A."/>
            <person name="Copeland A."/>
            <person name="Jando M."/>
            <person name="Mayilraj S."/>
            <person name="Glavina Del Rio T."/>
            <person name="Nolan M."/>
            <person name="Chen F."/>
            <person name="Lucas S."/>
            <person name="Tice H."/>
            <person name="Cheng J.F."/>
            <person name="Han C."/>
            <person name="Detter J.C."/>
            <person name="Bruce D."/>
            <person name="Goodwin L."/>
            <person name="Chain P."/>
            <person name="Pitluck S."/>
            <person name="Goker M."/>
            <person name="Ovchinikova G."/>
            <person name="Pati A."/>
            <person name="Ivanova N."/>
            <person name="Mavromatis K."/>
            <person name="Chen A."/>
            <person name="Palaniappan K."/>
            <person name="Land M."/>
            <person name="Hauser L."/>
            <person name="Chang Y.J."/>
            <person name="Jeffries C.D."/>
            <person name="Bristow J."/>
            <person name="Eisen J.A."/>
            <person name="Markowitz V."/>
            <person name="Hugenholtz P."/>
            <person name="Kyrpides N.C."/>
            <person name="Klenk H.P."/>
        </authorList>
    </citation>
    <scope>NUCLEOTIDE SEQUENCE [LARGE SCALE GENOMIC DNA]</scope>
    <source>
        <strain evidence="15">DSM 44728 / CIP 108903 / NRRL B-16338 / NBRC 102104 / LLR-40K-21</strain>
    </source>
</reference>
<dbReference type="OrthoDB" id="3530033at2"/>
<dbReference type="GO" id="GO:0005886">
    <property type="term" value="C:plasma membrane"/>
    <property type="evidence" value="ECO:0007669"/>
    <property type="project" value="UniProtKB-SubCell"/>
</dbReference>
<dbReference type="PANTHER" id="PTHR43806:SF11">
    <property type="entry name" value="CEREVISIN-RELATED"/>
    <property type="match status" value="1"/>
</dbReference>
<dbReference type="InterPro" id="IPR000209">
    <property type="entry name" value="Peptidase_S8/S53_dom"/>
</dbReference>
<dbReference type="PROSITE" id="PS00137">
    <property type="entry name" value="SUBTILASE_HIS"/>
    <property type="match status" value="1"/>
</dbReference>